<dbReference type="InterPro" id="IPR055170">
    <property type="entry name" value="GFO_IDH_MocA-like_dom"/>
</dbReference>
<comment type="catalytic activity">
    <reaction evidence="5">
        <text>D-xylose + NADP(+) = D-xylono-1,5-lactone + NADPH + H(+)</text>
        <dbReference type="Rhea" id="RHEA:22000"/>
        <dbReference type="ChEBI" id="CHEBI:15378"/>
        <dbReference type="ChEBI" id="CHEBI:15867"/>
        <dbReference type="ChEBI" id="CHEBI:53455"/>
        <dbReference type="ChEBI" id="CHEBI:57783"/>
        <dbReference type="ChEBI" id="CHEBI:58349"/>
        <dbReference type="EC" id="1.1.1.179"/>
    </reaction>
</comment>
<evidence type="ECO:0000259" key="7">
    <source>
        <dbReference type="Pfam" id="PF22725"/>
    </source>
</evidence>
<dbReference type="InterPro" id="IPR000683">
    <property type="entry name" value="Gfo/Idh/MocA-like_OxRdtase_N"/>
</dbReference>
<evidence type="ECO:0000313" key="9">
    <source>
        <dbReference type="Proteomes" id="UP000091956"/>
    </source>
</evidence>
<dbReference type="GeneID" id="28836128"/>
<evidence type="ECO:0000256" key="5">
    <source>
        <dbReference type="ARBA" id="ARBA00049233"/>
    </source>
</evidence>
<dbReference type="Pfam" id="PF01408">
    <property type="entry name" value="GFO_IDH_MocA"/>
    <property type="match status" value="1"/>
</dbReference>
<dbReference type="Proteomes" id="UP000091956">
    <property type="component" value="Unassembled WGS sequence"/>
</dbReference>
<evidence type="ECO:0000313" key="8">
    <source>
        <dbReference type="EMBL" id="OBT99232.1"/>
    </source>
</evidence>
<dbReference type="Pfam" id="PF22725">
    <property type="entry name" value="GFO_IDH_MocA_C3"/>
    <property type="match status" value="1"/>
</dbReference>
<evidence type="ECO:0000259" key="6">
    <source>
        <dbReference type="Pfam" id="PF01408"/>
    </source>
</evidence>
<dbReference type="RefSeq" id="XP_018132965.1">
    <property type="nucleotide sequence ID" value="XM_018272247.2"/>
</dbReference>
<dbReference type="GO" id="GO:0000166">
    <property type="term" value="F:nucleotide binding"/>
    <property type="evidence" value="ECO:0007669"/>
    <property type="project" value="InterPro"/>
</dbReference>
<dbReference type="PANTHER" id="PTHR22604">
    <property type="entry name" value="OXIDOREDUCTASES"/>
    <property type="match status" value="1"/>
</dbReference>
<protein>
    <recommendedName>
        <fullName evidence="3">D-xylose 1-dehydrogenase (NADP(+), D-xylono-1,5-lactone-forming)</fullName>
        <ecNumber evidence="3">1.1.1.179</ecNumber>
    </recommendedName>
    <alternativeName>
        <fullName evidence="4">D-xylose-NADP dehydrogenase</fullName>
    </alternativeName>
</protein>
<dbReference type="InterPro" id="IPR050984">
    <property type="entry name" value="Gfo/Idh/MocA_domain"/>
</dbReference>
<dbReference type="InterPro" id="IPR036291">
    <property type="entry name" value="NAD(P)-bd_dom_sf"/>
</dbReference>
<feature type="domain" description="GFO/IDH/MocA-like oxidoreductase" evidence="7">
    <location>
        <begin position="148"/>
        <end position="249"/>
    </location>
</feature>
<evidence type="ECO:0000256" key="4">
    <source>
        <dbReference type="ARBA" id="ARBA00042988"/>
    </source>
</evidence>
<evidence type="ECO:0000256" key="1">
    <source>
        <dbReference type="ARBA" id="ARBA00010928"/>
    </source>
</evidence>
<dbReference type="Gene3D" id="3.30.360.10">
    <property type="entry name" value="Dihydrodipicolinate Reductase, domain 2"/>
    <property type="match status" value="1"/>
</dbReference>
<gene>
    <name evidence="8" type="ORF">VE01_02742</name>
</gene>
<dbReference type="EMBL" id="KV460213">
    <property type="protein sequence ID" value="OBT99232.1"/>
    <property type="molecule type" value="Genomic_DNA"/>
</dbReference>
<sequence>MSPPKVIRWGILATGSIATTFTKDLLVDPITRGVTAIRHTVVAAASSSSLSRAESFLSYTSAPTSARAYDSYEKLVNDPEVDIIYIATPHSHHYQNAMLCLEAGKNVLCEKPFTVNARQARKLAEKARERGCFLMEALWTRYFPLSAYVRETITSGQIGSVVRVITDCSVATNPESSFEDANHRMVNANLAGGALLDLGIYSLTWPFVALYHTQPVESRRPPRVLAAMTKYPPTFTADEMTTMVLVFPRHESAGGDTHAIATTSIRLETSPPADPNPPPAVRIQGRLGEIQLFPCAHNPNKSKLVLLDGSIEEKSWSQPGPGKGSGWYNGFGDGVNAEGEGQGMFWEADEAGMALLEGRKEGKYLDLEETIIIMEVMDDVTRQCGLIYPENVETTEYPL</sequence>
<name>A0A1B8GTR9_9PEZI</name>
<organism evidence="8 9">
    <name type="scientific">Pseudogymnoascus verrucosus</name>
    <dbReference type="NCBI Taxonomy" id="342668"/>
    <lineage>
        <taxon>Eukaryota</taxon>
        <taxon>Fungi</taxon>
        <taxon>Dikarya</taxon>
        <taxon>Ascomycota</taxon>
        <taxon>Pezizomycotina</taxon>
        <taxon>Leotiomycetes</taxon>
        <taxon>Thelebolales</taxon>
        <taxon>Thelebolaceae</taxon>
        <taxon>Pseudogymnoascus</taxon>
    </lineage>
</organism>
<dbReference type="GO" id="GO:0047837">
    <property type="term" value="F:D-xylose 1-dehydrogenase (NADP+) activity"/>
    <property type="evidence" value="ECO:0007669"/>
    <property type="project" value="UniProtKB-EC"/>
</dbReference>
<dbReference type="Gene3D" id="3.40.50.720">
    <property type="entry name" value="NAD(P)-binding Rossmann-like Domain"/>
    <property type="match status" value="1"/>
</dbReference>
<dbReference type="EC" id="1.1.1.179" evidence="3"/>
<keyword evidence="9" id="KW-1185">Reference proteome</keyword>
<dbReference type="STRING" id="342668.A0A1B8GTR9"/>
<evidence type="ECO:0000256" key="3">
    <source>
        <dbReference type="ARBA" id="ARBA00038984"/>
    </source>
</evidence>
<dbReference type="AlphaFoldDB" id="A0A1B8GTR9"/>
<proteinExistence type="inferred from homology"/>
<keyword evidence="2" id="KW-0560">Oxidoreductase</keyword>
<comment type="similarity">
    <text evidence="1">Belongs to the Gfo/Idh/MocA family.</text>
</comment>
<feature type="domain" description="Gfo/Idh/MocA-like oxidoreductase N-terminal" evidence="6">
    <location>
        <begin position="38"/>
        <end position="136"/>
    </location>
</feature>
<accession>A0A1B8GTR9</accession>
<dbReference type="PANTHER" id="PTHR22604:SF115">
    <property type="entry name" value="DIHYDRODIOL DEHYDROGENASE, PUTATIVE (AFU_ORTHOLOGUE AFUA_1G07520)-RELATED"/>
    <property type="match status" value="1"/>
</dbReference>
<reference evidence="9" key="2">
    <citation type="journal article" date="2018" name="Nat. Commun.">
        <title>Extreme sensitivity to ultraviolet light in the fungal pathogen causing white-nose syndrome of bats.</title>
        <authorList>
            <person name="Palmer J.M."/>
            <person name="Drees K.P."/>
            <person name="Foster J.T."/>
            <person name="Lindner D.L."/>
        </authorList>
    </citation>
    <scope>NUCLEOTIDE SEQUENCE [LARGE SCALE GENOMIC DNA]</scope>
    <source>
        <strain evidence="9">UAMH 10579</strain>
    </source>
</reference>
<reference evidence="8 9" key="1">
    <citation type="submission" date="2016-03" db="EMBL/GenBank/DDBJ databases">
        <title>Comparative genomics of Pseudogymnoascus destructans, the fungus causing white-nose syndrome of bats.</title>
        <authorList>
            <person name="Palmer J.M."/>
            <person name="Drees K.P."/>
            <person name="Foster J.T."/>
            <person name="Lindner D.L."/>
        </authorList>
    </citation>
    <scope>NUCLEOTIDE SEQUENCE [LARGE SCALE GENOMIC DNA]</scope>
    <source>
        <strain evidence="8 9">UAMH 10579</strain>
    </source>
</reference>
<dbReference type="SUPFAM" id="SSF55347">
    <property type="entry name" value="Glyceraldehyde-3-phosphate dehydrogenase-like, C-terminal domain"/>
    <property type="match status" value="1"/>
</dbReference>
<dbReference type="SUPFAM" id="SSF51735">
    <property type="entry name" value="NAD(P)-binding Rossmann-fold domains"/>
    <property type="match status" value="1"/>
</dbReference>
<evidence type="ECO:0000256" key="2">
    <source>
        <dbReference type="ARBA" id="ARBA00023002"/>
    </source>
</evidence>